<evidence type="ECO:0000313" key="2">
    <source>
        <dbReference type="Proteomes" id="UP000229570"/>
    </source>
</evidence>
<proteinExistence type="predicted"/>
<gene>
    <name evidence="1" type="ORF">COV86_04510</name>
</gene>
<sequence>MLTKTDLKAIESLFDRKFDGKFKSAFEIAFNPIKKDLRKIKSDLKVAISVFDRITINHEERIKILESLRPALA</sequence>
<protein>
    <submittedName>
        <fullName evidence="1">Uncharacterized protein</fullName>
    </submittedName>
</protein>
<dbReference type="EMBL" id="PCVL01000071">
    <property type="protein sequence ID" value="PIQ72139.1"/>
    <property type="molecule type" value="Genomic_DNA"/>
</dbReference>
<dbReference type="AlphaFoldDB" id="A0A2H0KLM3"/>
<name>A0A2H0KLM3_9BACT</name>
<comment type="caution">
    <text evidence="1">The sequence shown here is derived from an EMBL/GenBank/DDBJ whole genome shotgun (WGS) entry which is preliminary data.</text>
</comment>
<organism evidence="1 2">
    <name type="scientific">Candidatus Roizmanbacteria bacterium CG11_big_fil_rev_8_21_14_0_20_35_14</name>
    <dbReference type="NCBI Taxonomy" id="1974855"/>
    <lineage>
        <taxon>Bacteria</taxon>
        <taxon>Candidatus Roizmaniibacteriota</taxon>
    </lineage>
</organism>
<reference evidence="1 2" key="1">
    <citation type="submission" date="2017-09" db="EMBL/GenBank/DDBJ databases">
        <title>Depth-based differentiation of microbial function through sediment-hosted aquifers and enrichment of novel symbionts in the deep terrestrial subsurface.</title>
        <authorList>
            <person name="Probst A.J."/>
            <person name="Ladd B."/>
            <person name="Jarett J.K."/>
            <person name="Geller-Mcgrath D.E."/>
            <person name="Sieber C.M."/>
            <person name="Emerson J.B."/>
            <person name="Anantharaman K."/>
            <person name="Thomas B.C."/>
            <person name="Malmstrom R."/>
            <person name="Stieglmeier M."/>
            <person name="Klingl A."/>
            <person name="Woyke T."/>
            <person name="Ryan C.M."/>
            <person name="Banfield J.F."/>
        </authorList>
    </citation>
    <scope>NUCLEOTIDE SEQUENCE [LARGE SCALE GENOMIC DNA]</scope>
    <source>
        <strain evidence="1">CG11_big_fil_rev_8_21_14_0_20_35_14</strain>
    </source>
</reference>
<dbReference type="Proteomes" id="UP000229570">
    <property type="component" value="Unassembled WGS sequence"/>
</dbReference>
<accession>A0A2H0KLM3</accession>
<evidence type="ECO:0000313" key="1">
    <source>
        <dbReference type="EMBL" id="PIQ72139.1"/>
    </source>
</evidence>